<dbReference type="SMART" id="SM00297">
    <property type="entry name" value="BROMO"/>
    <property type="match status" value="2"/>
</dbReference>
<dbReference type="InterPro" id="IPR011009">
    <property type="entry name" value="Kinase-like_dom_sf"/>
</dbReference>
<keyword evidence="7" id="KW-0418">Kinase</keyword>
<dbReference type="InterPro" id="IPR000719">
    <property type="entry name" value="Prot_kinase_dom"/>
</dbReference>
<name>A0A364NCR0_STELY</name>
<feature type="compositionally biased region" description="Polar residues" evidence="15">
    <location>
        <begin position="863"/>
        <end position="874"/>
    </location>
</feature>
<dbReference type="Pfam" id="PF00439">
    <property type="entry name" value="Bromodomain"/>
    <property type="match status" value="2"/>
</dbReference>
<feature type="region of interest" description="Disordered" evidence="15">
    <location>
        <begin position="826"/>
        <end position="938"/>
    </location>
</feature>
<evidence type="ECO:0000256" key="11">
    <source>
        <dbReference type="ARBA" id="ARBA00047307"/>
    </source>
</evidence>
<feature type="domain" description="Protein kinase" evidence="16">
    <location>
        <begin position="18"/>
        <end position="273"/>
    </location>
</feature>
<dbReference type="EC" id="2.7.11.17" evidence="2"/>
<feature type="region of interest" description="Disordered" evidence="15">
    <location>
        <begin position="787"/>
        <end position="807"/>
    </location>
</feature>
<keyword evidence="3" id="KW-0723">Serine/threonine-protein kinase</keyword>
<feature type="region of interest" description="Disordered" evidence="15">
    <location>
        <begin position="1274"/>
        <end position="1294"/>
    </location>
</feature>
<dbReference type="PROSITE" id="PS00107">
    <property type="entry name" value="PROTEIN_KINASE_ATP"/>
    <property type="match status" value="1"/>
</dbReference>
<evidence type="ECO:0000256" key="6">
    <source>
        <dbReference type="ARBA" id="ARBA00022741"/>
    </source>
</evidence>
<evidence type="ECO:0000256" key="1">
    <source>
        <dbReference type="ARBA" id="ARBA00005354"/>
    </source>
</evidence>
<keyword evidence="10 13" id="KW-0103">Bromodomain</keyword>
<dbReference type="Pfam" id="PF00069">
    <property type="entry name" value="Pkinase"/>
    <property type="match status" value="1"/>
</dbReference>
<dbReference type="Gene3D" id="1.10.510.10">
    <property type="entry name" value="Transferase(Phosphotransferase) domain 1"/>
    <property type="match status" value="1"/>
</dbReference>
<dbReference type="Gene3D" id="1.20.920.10">
    <property type="entry name" value="Bromodomain-like"/>
    <property type="match status" value="2"/>
</dbReference>
<dbReference type="STRING" id="183478.A0A364NCR0"/>
<feature type="region of interest" description="Disordered" evidence="15">
    <location>
        <begin position="404"/>
        <end position="447"/>
    </location>
</feature>
<dbReference type="Proteomes" id="UP000249619">
    <property type="component" value="Unassembled WGS sequence"/>
</dbReference>
<dbReference type="SUPFAM" id="SSF47370">
    <property type="entry name" value="Bromodomain"/>
    <property type="match status" value="2"/>
</dbReference>
<dbReference type="FunFam" id="1.20.920.10:FF:000083">
    <property type="entry name" value="WGS project CABT00000000 data, contig 2.8"/>
    <property type="match status" value="1"/>
</dbReference>
<dbReference type="PROSITE" id="PS50014">
    <property type="entry name" value="BROMODOMAIN_2"/>
    <property type="match status" value="2"/>
</dbReference>
<comment type="caution">
    <text evidence="18">The sequence shown here is derived from an EMBL/GenBank/DDBJ whole genome shotgun (WGS) entry which is preliminary data.</text>
</comment>
<feature type="compositionally biased region" description="Low complexity" evidence="15">
    <location>
        <begin position="608"/>
        <end position="619"/>
    </location>
</feature>
<evidence type="ECO:0000256" key="3">
    <source>
        <dbReference type="ARBA" id="ARBA00022527"/>
    </source>
</evidence>
<dbReference type="PRINTS" id="PR00503">
    <property type="entry name" value="BROMODOMAIN"/>
</dbReference>
<feature type="binding site" evidence="14">
    <location>
        <position position="49"/>
    </location>
    <ligand>
        <name>ATP</name>
        <dbReference type="ChEBI" id="CHEBI:30616"/>
    </ligand>
</feature>
<sequence length="1466" mass="160341">MLNKLHGQPESYDRKSRYRFGKTLGAGTYGIVREADCPEGKVAVKIILKKNVRGNEQMVYDELEMLQRMKHPHIVKFHDWFESRDKYYIVTQLATGGELFDRICEKGKFTEKDAAETIRQVLDAVNYLHQSNVVHRDLKPENLLYLTRDANSSLVLADFGIAKMLDSKSEVLTTMAGSFGYAAPEVMLKKGHGKPVDMWSMGVITYTLLCGYSPFRSENLADLIEECKNGRVIFHERYWKEVSPEAKEFIKKLLEPDPNKRPTSEAALKHVWLSGSTATDHNLVPEIKAYAAKARLKRGIEMVKLANRIEALKMQEDEEEDVPGEADVPANAREAAGEAIAGNSDEKGLATKENVGTGKGPGRLSRIAKGAIFREVVLAKVREMKEQEARAEFEKNAAAGEPAKKKLVEMESASKRKAASAAVGEHESRPAKRQKGTADTSANSETVASTTTAGLKFLDSLKQAKDKTGRPIAVHFLSLPDKDEVPDYYEFTKLPIAIDTIEAKLNNGEYTSLAQVESDCKRLVNNAKAFNDKKSVIYEDAERLRKTASNWMVKHNPAYRDGNYVAVATPIPGEDNSTPSKPSPRVTSTPRVAQTPATQDTTERPRRAAAIAASATPAPSKLRQSASVALDDNDGGDYAGKTFQQAQEQIVREIIDYEDQGLQIFVPFQNLPSRSLKDYYQLIKDPMSLSAIQKKVRGVVGREAPTGHTLFKTWDAFESSFSLIWKNARIYNEDGSDIYNLSLELEEIFYKKLEEAKSKVNEPTQPKLKLNMSTAAPAPKQQLKLKLKASPGAEPNTPSARDSATPGVIVDNDALLRQQRHVLNSMGNRSSRAPSGEAGTPGAPTNPFTGPRGGASTIAPLSAAQSKTAGSPPTVNGVKQDVHSPALSAIRPASTAPDSTRLSVPAQTPHPNMAPPQAMSRPASGSPHPNGVGLPNGNYASTPQPPSYYAPPPVARVDCFRKVPLKSHEEALIPKITLNTHPALTASKPWSVKILADKQKTIYSATMVVAPANSYIQVVPKIPIALTSRMYRLFVTVNGNKTLEANRVPVTAGINGATPGPGYEGGKKKGEPLFEAKLLGGVNRIEVEIVAEKERKEQTENGSGPKKEDVEIEKCSSAIKFNIVSSHIQSLTLSNLSHPHSKKRLNHLYCCLSSTHPLKAMESSFPKPGILLVHPRLFNPTPENASTFLRWTKLHFRDMLNMTADPSTGGKVTADVRFTAPEDNAKYSHKIKQGLRPTYVYACILSDVGTLKSKAYYAISRALNLENTRALGEEEEKVGYQEEGGQTGDGGGKDGEMMVFDIVDARFAVYEEVGKGEGETFQNLPARILSPQGTEPTAPKSVLVGVDIALPPSSTSVAAAENVAQKLQESLVQRIQSVVPPALKAYSSLYRWAGKESQPDMHPLIDVETNAEWMVLLCLVDEEGKTLVREHAEMLVQAWADGEAVVMAGEGGKVGFGIWDGEIFMR</sequence>
<feature type="compositionally biased region" description="Polar residues" evidence="15">
    <location>
        <begin position="437"/>
        <end position="447"/>
    </location>
</feature>
<protein>
    <recommendedName>
        <fullName evidence="2">calcium/calmodulin-dependent protein kinase</fullName>
        <ecNumber evidence="2">2.7.11.17</ecNumber>
    </recommendedName>
</protein>
<evidence type="ECO:0000256" key="7">
    <source>
        <dbReference type="ARBA" id="ARBA00022777"/>
    </source>
</evidence>
<dbReference type="InterPro" id="IPR001487">
    <property type="entry name" value="Bromodomain"/>
</dbReference>
<evidence type="ECO:0000256" key="13">
    <source>
        <dbReference type="PROSITE-ProRule" id="PRU00035"/>
    </source>
</evidence>
<gene>
    <name evidence="18" type="ORF">DDE83_001668</name>
</gene>
<keyword evidence="6 14" id="KW-0547">Nucleotide-binding</keyword>
<feature type="region of interest" description="Disordered" evidence="15">
    <location>
        <begin position="569"/>
        <end position="633"/>
    </location>
</feature>
<keyword evidence="5" id="KW-0808">Transferase</keyword>
<feature type="compositionally biased region" description="Basic and acidic residues" evidence="15">
    <location>
        <begin position="404"/>
        <end position="414"/>
    </location>
</feature>
<keyword evidence="4" id="KW-0597">Phosphoprotein</keyword>
<dbReference type="GO" id="GO:0004683">
    <property type="term" value="F:calcium/calmodulin-dependent protein kinase activity"/>
    <property type="evidence" value="ECO:0007669"/>
    <property type="project" value="UniProtKB-EC"/>
</dbReference>
<evidence type="ECO:0000313" key="19">
    <source>
        <dbReference type="Proteomes" id="UP000249619"/>
    </source>
</evidence>
<feature type="compositionally biased region" description="Polar residues" evidence="15">
    <location>
        <begin position="896"/>
        <end position="910"/>
    </location>
</feature>
<reference evidence="19" key="1">
    <citation type="submission" date="2018-05" db="EMBL/GenBank/DDBJ databases">
        <title>Draft genome sequence of Stemphylium lycopersici strain CIDEFI 213.</title>
        <authorList>
            <person name="Medina R."/>
            <person name="Franco M.E.E."/>
            <person name="Lucentini C.G."/>
            <person name="Saparrat M.C.N."/>
            <person name="Balatti P.A."/>
        </authorList>
    </citation>
    <scope>NUCLEOTIDE SEQUENCE [LARGE SCALE GENOMIC DNA]</scope>
    <source>
        <strain evidence="19">CIDEFI 213</strain>
    </source>
</reference>
<evidence type="ECO:0000259" key="17">
    <source>
        <dbReference type="PROSITE" id="PS50014"/>
    </source>
</evidence>
<dbReference type="PROSITE" id="PS00108">
    <property type="entry name" value="PROTEIN_KINASE_ST"/>
    <property type="match status" value="1"/>
</dbReference>
<evidence type="ECO:0000256" key="9">
    <source>
        <dbReference type="ARBA" id="ARBA00022860"/>
    </source>
</evidence>
<evidence type="ECO:0000256" key="2">
    <source>
        <dbReference type="ARBA" id="ARBA00012434"/>
    </source>
</evidence>
<evidence type="ECO:0000256" key="12">
    <source>
        <dbReference type="ARBA" id="ARBA00047430"/>
    </source>
</evidence>
<dbReference type="InterPro" id="IPR008271">
    <property type="entry name" value="Ser/Thr_kinase_AS"/>
</dbReference>
<keyword evidence="8 14" id="KW-0067">ATP-binding</keyword>
<dbReference type="EMBL" id="QGDH01000016">
    <property type="protein sequence ID" value="RAR15032.1"/>
    <property type="molecule type" value="Genomic_DNA"/>
</dbReference>
<evidence type="ECO:0000256" key="8">
    <source>
        <dbReference type="ARBA" id="ARBA00022840"/>
    </source>
</evidence>
<feature type="compositionally biased region" description="Polar residues" evidence="15">
    <location>
        <begin position="575"/>
        <end position="600"/>
    </location>
</feature>
<dbReference type="InterPro" id="IPR054551">
    <property type="entry name" value="RSC4_Ig-like"/>
</dbReference>
<feature type="domain" description="Bromo" evidence="17">
    <location>
        <begin position="468"/>
        <end position="538"/>
    </location>
</feature>
<dbReference type="InterPro" id="IPR036427">
    <property type="entry name" value="Bromodomain-like_sf"/>
</dbReference>
<feature type="region of interest" description="Disordered" evidence="15">
    <location>
        <begin position="338"/>
        <end position="364"/>
    </location>
</feature>
<dbReference type="CDD" id="cd04369">
    <property type="entry name" value="Bromodomain"/>
    <property type="match status" value="2"/>
</dbReference>
<evidence type="ECO:0000313" key="18">
    <source>
        <dbReference type="EMBL" id="RAR15032.1"/>
    </source>
</evidence>
<evidence type="ECO:0000256" key="14">
    <source>
        <dbReference type="PROSITE-ProRule" id="PRU10141"/>
    </source>
</evidence>
<evidence type="ECO:0000256" key="10">
    <source>
        <dbReference type="ARBA" id="ARBA00023117"/>
    </source>
</evidence>
<dbReference type="Pfam" id="PF22994">
    <property type="entry name" value="RSC4_Ig_like"/>
    <property type="match status" value="1"/>
</dbReference>
<dbReference type="PROSITE" id="PS50011">
    <property type="entry name" value="PROTEIN_KINASE_DOM"/>
    <property type="match status" value="1"/>
</dbReference>
<accession>A0A364NCR0</accession>
<evidence type="ECO:0000259" key="16">
    <source>
        <dbReference type="PROSITE" id="PS50011"/>
    </source>
</evidence>
<evidence type="ECO:0000256" key="4">
    <source>
        <dbReference type="ARBA" id="ARBA00022553"/>
    </source>
</evidence>
<dbReference type="FunFam" id="1.10.510.10:FF:000449">
    <property type="entry name" value="Calcium/calmodulin-dependent protein kinase"/>
    <property type="match status" value="1"/>
</dbReference>
<evidence type="ECO:0000256" key="5">
    <source>
        <dbReference type="ARBA" id="ARBA00022679"/>
    </source>
</evidence>
<proteinExistence type="inferred from homology"/>
<dbReference type="SUPFAM" id="SSF56112">
    <property type="entry name" value="Protein kinase-like (PK-like)"/>
    <property type="match status" value="1"/>
</dbReference>
<dbReference type="SMART" id="SM00220">
    <property type="entry name" value="S_TKc"/>
    <property type="match status" value="1"/>
</dbReference>
<dbReference type="PANTHER" id="PTHR24347">
    <property type="entry name" value="SERINE/THREONINE-PROTEIN KINASE"/>
    <property type="match status" value="1"/>
</dbReference>
<dbReference type="GO" id="GO:0005516">
    <property type="term" value="F:calmodulin binding"/>
    <property type="evidence" value="ECO:0007669"/>
    <property type="project" value="UniProtKB-KW"/>
</dbReference>
<dbReference type="InterPro" id="IPR017441">
    <property type="entry name" value="Protein_kinase_ATP_BS"/>
</dbReference>
<feature type="domain" description="Bromo" evidence="17">
    <location>
        <begin position="660"/>
        <end position="739"/>
    </location>
</feature>
<comment type="catalytic activity">
    <reaction evidence="12">
        <text>L-seryl-[protein] + ATP = O-phospho-L-seryl-[protein] + ADP + H(+)</text>
        <dbReference type="Rhea" id="RHEA:17989"/>
        <dbReference type="Rhea" id="RHEA-COMP:9863"/>
        <dbReference type="Rhea" id="RHEA-COMP:11604"/>
        <dbReference type="ChEBI" id="CHEBI:15378"/>
        <dbReference type="ChEBI" id="CHEBI:29999"/>
        <dbReference type="ChEBI" id="CHEBI:30616"/>
        <dbReference type="ChEBI" id="CHEBI:83421"/>
        <dbReference type="ChEBI" id="CHEBI:456216"/>
        <dbReference type="EC" id="2.7.11.17"/>
    </reaction>
</comment>
<evidence type="ECO:0000256" key="15">
    <source>
        <dbReference type="SAM" id="MobiDB-lite"/>
    </source>
</evidence>
<dbReference type="GO" id="GO:0005524">
    <property type="term" value="F:ATP binding"/>
    <property type="evidence" value="ECO:0007669"/>
    <property type="project" value="UniProtKB-UniRule"/>
</dbReference>
<keyword evidence="9" id="KW-0112">Calmodulin-binding</keyword>
<dbReference type="GO" id="GO:0006325">
    <property type="term" value="P:chromatin organization"/>
    <property type="evidence" value="ECO:0007669"/>
    <property type="project" value="UniProtKB-ARBA"/>
</dbReference>
<keyword evidence="19" id="KW-1185">Reference proteome</keyword>
<dbReference type="FunFam" id="3.30.200.20:FF:000278">
    <property type="entry name" value="Calcium/calmodulin-dependent protein kinase II"/>
    <property type="match status" value="1"/>
</dbReference>
<comment type="similarity">
    <text evidence="1">Belongs to the protein kinase superfamily. CAMK Ser/Thr protein kinase family. CaMK subfamily.</text>
</comment>
<dbReference type="CDD" id="cd05117">
    <property type="entry name" value="STKc_CAMK"/>
    <property type="match status" value="1"/>
</dbReference>
<comment type="catalytic activity">
    <reaction evidence="11">
        <text>L-threonyl-[protein] + ATP = O-phospho-L-threonyl-[protein] + ADP + H(+)</text>
        <dbReference type="Rhea" id="RHEA:46608"/>
        <dbReference type="Rhea" id="RHEA-COMP:11060"/>
        <dbReference type="Rhea" id="RHEA-COMP:11605"/>
        <dbReference type="ChEBI" id="CHEBI:15378"/>
        <dbReference type="ChEBI" id="CHEBI:30013"/>
        <dbReference type="ChEBI" id="CHEBI:30616"/>
        <dbReference type="ChEBI" id="CHEBI:61977"/>
        <dbReference type="ChEBI" id="CHEBI:456216"/>
        <dbReference type="EC" id="2.7.11.17"/>
    </reaction>
</comment>
<organism evidence="18 19">
    <name type="scientific">Stemphylium lycopersici</name>
    <name type="common">Tomato gray leaf spot disease fungus</name>
    <name type="synonym">Thyrospora lycopersici</name>
    <dbReference type="NCBI Taxonomy" id="183478"/>
    <lineage>
        <taxon>Eukaryota</taxon>
        <taxon>Fungi</taxon>
        <taxon>Dikarya</taxon>
        <taxon>Ascomycota</taxon>
        <taxon>Pezizomycotina</taxon>
        <taxon>Dothideomycetes</taxon>
        <taxon>Pleosporomycetidae</taxon>
        <taxon>Pleosporales</taxon>
        <taxon>Pleosporineae</taxon>
        <taxon>Pleosporaceae</taxon>
        <taxon>Stemphylium</taxon>
    </lineage>
</organism>